<evidence type="ECO:0000313" key="1">
    <source>
        <dbReference type="EMBL" id="TXN34786.1"/>
    </source>
</evidence>
<dbReference type="RefSeq" id="WP_147743533.1">
    <property type="nucleotide sequence ID" value="NZ_VRUR01000002.1"/>
</dbReference>
<proteinExistence type="predicted"/>
<evidence type="ECO:0000313" key="2">
    <source>
        <dbReference type="Proteomes" id="UP000321456"/>
    </source>
</evidence>
<accession>A0A5C8V0E9</accession>
<dbReference type="AlphaFoldDB" id="A0A5C8V0E9"/>
<protein>
    <submittedName>
        <fullName evidence="1">Uncharacterized protein</fullName>
    </submittedName>
</protein>
<organism evidence="1 2">
    <name type="scientific">Flagellimonas hymeniacidonis</name>
    <dbReference type="NCBI Taxonomy" id="2603628"/>
    <lineage>
        <taxon>Bacteria</taxon>
        <taxon>Pseudomonadati</taxon>
        <taxon>Bacteroidota</taxon>
        <taxon>Flavobacteriia</taxon>
        <taxon>Flavobacteriales</taxon>
        <taxon>Flavobacteriaceae</taxon>
        <taxon>Flagellimonas</taxon>
    </lineage>
</organism>
<dbReference type="EMBL" id="VRUR01000002">
    <property type="protein sequence ID" value="TXN34786.1"/>
    <property type="molecule type" value="Genomic_DNA"/>
</dbReference>
<sequence>MKTFLVGITSFFWCIGLIAQQSANVQPGVVSSYQKGLQGIGPDFGNNPASENFYNQMRDKLANMGIEQRIALDDIEGSIYLNEDFVLGKVFFNTDEEAKMYLRYNAFNDEFEIKKTQLEEEVTRALLKSEEISCSLGNNTYNYFSLVNEKGEKSMGYLKTIYTTTNYKLLEQRNKLFKEGKQAKTSHAVSFPHRFVDETNYYISVDGSAPVYVSSKKKELIFLFKAEHQEEVKGFLKKKNIDLKSKDGLINLVAFSGTL</sequence>
<gene>
    <name evidence="1" type="ORF">FVB32_09285</name>
</gene>
<name>A0A5C8V0E9_9FLAO</name>
<dbReference type="Proteomes" id="UP000321456">
    <property type="component" value="Unassembled WGS sequence"/>
</dbReference>
<comment type="caution">
    <text evidence="1">The sequence shown here is derived from an EMBL/GenBank/DDBJ whole genome shotgun (WGS) entry which is preliminary data.</text>
</comment>
<reference evidence="1 2" key="1">
    <citation type="submission" date="2019-08" db="EMBL/GenBank/DDBJ databases">
        <title>Professor.</title>
        <authorList>
            <person name="Park J.S."/>
        </authorList>
    </citation>
    <scope>NUCLEOTIDE SEQUENCE [LARGE SCALE GENOMIC DNA]</scope>
    <source>
        <strain evidence="1 2">176CP5-101</strain>
    </source>
</reference>
<keyword evidence="2" id="KW-1185">Reference proteome</keyword>